<feature type="binding site" evidence="5">
    <location>
        <position position="242"/>
    </location>
    <ligand>
        <name>S-adenosyl-L-methionine</name>
        <dbReference type="ChEBI" id="CHEBI:59789"/>
    </ligand>
</feature>
<dbReference type="GO" id="GO:0008173">
    <property type="term" value="F:RNA methyltransferase activity"/>
    <property type="evidence" value="ECO:0007669"/>
    <property type="project" value="InterPro"/>
</dbReference>
<dbReference type="GO" id="GO:0003723">
    <property type="term" value="F:RNA binding"/>
    <property type="evidence" value="ECO:0007669"/>
    <property type="project" value="UniProtKB-UniRule"/>
</dbReference>
<gene>
    <name evidence="7" type="ORF">EDD80_11247</name>
</gene>
<reference evidence="7 8" key="1">
    <citation type="submission" date="2019-03" db="EMBL/GenBank/DDBJ databases">
        <title>Genomic Encyclopedia of Type Strains, Phase IV (KMG-IV): sequencing the most valuable type-strain genomes for metagenomic binning, comparative biology and taxonomic classification.</title>
        <authorList>
            <person name="Goeker M."/>
        </authorList>
    </citation>
    <scope>NUCLEOTIDE SEQUENCE [LARGE SCALE GENOMIC DNA]</scope>
    <source>
        <strain evidence="7 8">DSM 21100</strain>
    </source>
</reference>
<dbReference type="PROSITE" id="PS51686">
    <property type="entry name" value="SAM_MT_RSMB_NOP"/>
    <property type="match status" value="1"/>
</dbReference>
<dbReference type="PRINTS" id="PR02008">
    <property type="entry name" value="RCMTFAMILY"/>
</dbReference>
<dbReference type="Pfam" id="PF01189">
    <property type="entry name" value="Methyltr_RsmB-F"/>
    <property type="match status" value="1"/>
</dbReference>
<feature type="binding site" evidence="5">
    <location>
        <position position="288"/>
    </location>
    <ligand>
        <name>S-adenosyl-L-methionine</name>
        <dbReference type="ChEBI" id="CHEBI:59789"/>
    </ligand>
</feature>
<feature type="domain" description="SAM-dependent MTase RsmB/NOP-type" evidence="6">
    <location>
        <begin position="120"/>
        <end position="387"/>
    </location>
</feature>
<dbReference type="CDD" id="cd02440">
    <property type="entry name" value="AdoMet_MTases"/>
    <property type="match status" value="1"/>
</dbReference>
<evidence type="ECO:0000259" key="6">
    <source>
        <dbReference type="PROSITE" id="PS51686"/>
    </source>
</evidence>
<dbReference type="OrthoDB" id="9810297at2"/>
<protein>
    <submittedName>
        <fullName evidence="7">16S rRNA (Cytosine967-C5)-methyltransferase</fullName>
    </submittedName>
</protein>
<keyword evidence="2 5" id="KW-0808">Transferase</keyword>
<dbReference type="Proteomes" id="UP000295807">
    <property type="component" value="Unassembled WGS sequence"/>
</dbReference>
<feature type="active site" description="Nucleophile" evidence="5">
    <location>
        <position position="341"/>
    </location>
</feature>
<sequence>MRYHHYLRTAEKIIGEYGYETPLPFFLRNYYRANRRMGSTDRRTAGSLVYGYFRTKALLEHLPVDEHLKASWFLCHEESTPLLAALQPEWDQHATLPSADKLALLEGVYGLLDPLRLLPFRDHLSEGIDAGPYSLSMLKQPRLFIRLRPEKAGEIKERLEAEGLSFAQPEPFCLSLDNSSRADQLLEAFKGYFEIQDYSSQLTGRCFHPAAGESWWDACAGSGGKALLLQALEPDVKLYLSDNRASILRNLKERLKAAGITDYRLQETDLISEKPSWEKESFDGIILDAPCSGSGTWGRSPEMRAAFKEEHIKEFRSLQERLVKNVLPYLKPGSPLVYITCSVFREENEQLVEAVCQAGELEVEEQALLKGYEYSADTMFVARMLKR</sequence>
<dbReference type="InterPro" id="IPR029063">
    <property type="entry name" value="SAM-dependent_MTases_sf"/>
</dbReference>
<keyword evidence="4 5" id="KW-0694">RNA-binding</keyword>
<dbReference type="PANTHER" id="PTHR22807:SF30">
    <property type="entry name" value="28S RRNA (CYTOSINE(4447)-C(5))-METHYLTRANSFERASE-RELATED"/>
    <property type="match status" value="1"/>
</dbReference>
<comment type="caution">
    <text evidence="7">The sequence shown here is derived from an EMBL/GenBank/DDBJ whole genome shotgun (WGS) entry which is preliminary data.</text>
</comment>
<comment type="caution">
    <text evidence="5">Lacks conserved residue(s) required for the propagation of feature annotation.</text>
</comment>
<dbReference type="PANTHER" id="PTHR22807">
    <property type="entry name" value="NOP2 YEAST -RELATED NOL1/NOP2/FMU SUN DOMAIN-CONTAINING"/>
    <property type="match status" value="1"/>
</dbReference>
<keyword evidence="8" id="KW-1185">Reference proteome</keyword>
<proteinExistence type="inferred from homology"/>
<dbReference type="AlphaFoldDB" id="A0A4R3KNA7"/>
<dbReference type="EMBL" id="SMAD01000012">
    <property type="protein sequence ID" value="TCS85472.1"/>
    <property type="molecule type" value="Genomic_DNA"/>
</dbReference>
<evidence type="ECO:0000256" key="3">
    <source>
        <dbReference type="ARBA" id="ARBA00022691"/>
    </source>
</evidence>
<dbReference type="InterPro" id="IPR023267">
    <property type="entry name" value="RCMT"/>
</dbReference>
<name>A0A4R3KNA7_9SPHI</name>
<dbReference type="InterPro" id="IPR001678">
    <property type="entry name" value="MeTrfase_RsmB-F_NOP2_dom"/>
</dbReference>
<dbReference type="GO" id="GO:0001510">
    <property type="term" value="P:RNA methylation"/>
    <property type="evidence" value="ECO:0007669"/>
    <property type="project" value="InterPro"/>
</dbReference>
<evidence type="ECO:0000256" key="4">
    <source>
        <dbReference type="ARBA" id="ARBA00022884"/>
    </source>
</evidence>
<keyword evidence="1 5" id="KW-0489">Methyltransferase</keyword>
<feature type="binding site" evidence="5">
    <location>
        <position position="269"/>
    </location>
    <ligand>
        <name>S-adenosyl-L-methionine</name>
        <dbReference type="ChEBI" id="CHEBI:59789"/>
    </ligand>
</feature>
<evidence type="ECO:0000313" key="7">
    <source>
        <dbReference type="EMBL" id="TCS85472.1"/>
    </source>
</evidence>
<evidence type="ECO:0000256" key="1">
    <source>
        <dbReference type="ARBA" id="ARBA00022603"/>
    </source>
</evidence>
<keyword evidence="3 5" id="KW-0949">S-adenosyl-L-methionine</keyword>
<organism evidence="7 8">
    <name type="scientific">Anseongella ginsenosidimutans</name>
    <dbReference type="NCBI Taxonomy" id="496056"/>
    <lineage>
        <taxon>Bacteria</taxon>
        <taxon>Pseudomonadati</taxon>
        <taxon>Bacteroidota</taxon>
        <taxon>Sphingobacteriia</taxon>
        <taxon>Sphingobacteriales</taxon>
        <taxon>Sphingobacteriaceae</taxon>
        <taxon>Anseongella</taxon>
    </lineage>
</organism>
<dbReference type="RefSeq" id="WP_132130188.1">
    <property type="nucleotide sequence ID" value="NZ_CP042432.1"/>
</dbReference>
<comment type="similarity">
    <text evidence="5">Belongs to the class I-like SAM-binding methyltransferase superfamily. RsmB/NOP family.</text>
</comment>
<dbReference type="Gene3D" id="3.40.50.150">
    <property type="entry name" value="Vaccinia Virus protein VP39"/>
    <property type="match status" value="1"/>
</dbReference>
<evidence type="ECO:0000313" key="8">
    <source>
        <dbReference type="Proteomes" id="UP000295807"/>
    </source>
</evidence>
<dbReference type="InterPro" id="IPR049560">
    <property type="entry name" value="MeTrfase_RsmB-F_NOP2_cat"/>
</dbReference>
<evidence type="ECO:0000256" key="5">
    <source>
        <dbReference type="PROSITE-ProRule" id="PRU01023"/>
    </source>
</evidence>
<accession>A0A4R3KNA7</accession>
<evidence type="ECO:0000256" key="2">
    <source>
        <dbReference type="ARBA" id="ARBA00022679"/>
    </source>
</evidence>
<dbReference type="SUPFAM" id="SSF53335">
    <property type="entry name" value="S-adenosyl-L-methionine-dependent methyltransferases"/>
    <property type="match status" value="1"/>
</dbReference>